<evidence type="ECO:0000256" key="9">
    <source>
        <dbReference type="ARBA" id="ARBA00023170"/>
    </source>
</evidence>
<gene>
    <name evidence="14" type="ORF">OXX778_LOCUS12306</name>
</gene>
<keyword evidence="5 13" id="KW-0812">Transmembrane</keyword>
<keyword evidence="15" id="KW-1185">Reference proteome</keyword>
<dbReference type="PRINTS" id="PR01609">
    <property type="entry name" value="CD36FAMILY"/>
</dbReference>
<keyword evidence="9" id="KW-0675">Receptor</keyword>
<evidence type="ECO:0000256" key="7">
    <source>
        <dbReference type="ARBA" id="ARBA00023136"/>
    </source>
</evidence>
<organism evidence="14 15">
    <name type="scientific">Brachionus calyciflorus</name>
    <dbReference type="NCBI Taxonomy" id="104777"/>
    <lineage>
        <taxon>Eukaryota</taxon>
        <taxon>Metazoa</taxon>
        <taxon>Spiralia</taxon>
        <taxon>Gnathifera</taxon>
        <taxon>Rotifera</taxon>
        <taxon>Eurotatoria</taxon>
        <taxon>Monogononta</taxon>
        <taxon>Pseudotrocha</taxon>
        <taxon>Ploima</taxon>
        <taxon>Brachionidae</taxon>
        <taxon>Brachionus</taxon>
    </lineage>
</organism>
<keyword evidence="6 13" id="KW-1133">Transmembrane helix</keyword>
<evidence type="ECO:0000256" key="12">
    <source>
        <dbReference type="ARBA" id="ARBA00042244"/>
    </source>
</evidence>
<keyword evidence="7 13" id="KW-0472">Membrane</keyword>
<dbReference type="EMBL" id="CAJNOC010002210">
    <property type="protein sequence ID" value="CAF0919401.1"/>
    <property type="molecule type" value="Genomic_DNA"/>
</dbReference>
<dbReference type="Pfam" id="PF01130">
    <property type="entry name" value="CD36"/>
    <property type="match status" value="1"/>
</dbReference>
<evidence type="ECO:0000313" key="15">
    <source>
        <dbReference type="Proteomes" id="UP000663879"/>
    </source>
</evidence>
<evidence type="ECO:0000256" key="2">
    <source>
        <dbReference type="ARBA" id="ARBA00004651"/>
    </source>
</evidence>
<comment type="subcellular location">
    <subcellularLocation>
        <location evidence="2">Cell membrane</location>
        <topology evidence="2">Multi-pass membrane protein</topology>
    </subcellularLocation>
    <subcellularLocation>
        <location evidence="1">Membrane</location>
        <location evidence="1">Caveola</location>
        <topology evidence="1">Multi-pass membrane protein</topology>
    </subcellularLocation>
</comment>
<dbReference type="PANTHER" id="PTHR11923:SF110">
    <property type="entry name" value="SCAVENGER RECEPTOR CLASS B MEMBER 1"/>
    <property type="match status" value="1"/>
</dbReference>
<evidence type="ECO:0000256" key="13">
    <source>
        <dbReference type="SAM" id="Phobius"/>
    </source>
</evidence>
<dbReference type="GO" id="GO:0005044">
    <property type="term" value="F:scavenger receptor activity"/>
    <property type="evidence" value="ECO:0007669"/>
    <property type="project" value="TreeGrafter"/>
</dbReference>
<evidence type="ECO:0000313" key="14">
    <source>
        <dbReference type="EMBL" id="CAF0919401.1"/>
    </source>
</evidence>
<comment type="caution">
    <text evidence="14">The sequence shown here is derived from an EMBL/GenBank/DDBJ whole genome shotgun (WGS) entry which is preliminary data.</text>
</comment>
<evidence type="ECO:0000256" key="8">
    <source>
        <dbReference type="ARBA" id="ARBA00023157"/>
    </source>
</evidence>
<comment type="similarity">
    <text evidence="3">Belongs to the CD36 family.</text>
</comment>
<proteinExistence type="inferred from homology"/>
<evidence type="ECO:0000256" key="4">
    <source>
        <dbReference type="ARBA" id="ARBA00022475"/>
    </source>
</evidence>
<evidence type="ECO:0000256" key="5">
    <source>
        <dbReference type="ARBA" id="ARBA00022692"/>
    </source>
</evidence>
<evidence type="ECO:0000256" key="6">
    <source>
        <dbReference type="ARBA" id="ARBA00022989"/>
    </source>
</evidence>
<keyword evidence="4" id="KW-1003">Cell membrane</keyword>
<sequence length="508" mass="58001">MGSFKKTNSKCFKSILTIGILVILVSIGAFIYGEAFFIKRVTKELYEAMVIKPNSTRFGFWSRPPVKVFRKYYFFNVENPEEVILGAKPNLTEHGPYVYSQILEKRNIEFLDQMTVKYSPVVTLHYEPELSVGPENDVVTILNVPLVSTIDKITKMPGNLPANILFGYFETNLFISRSVQDIISGYYDPLMHLAKETYPDKVKDDKFGLLLEKNGTEWQEFIIKTGADDPKLAGNILSWNGKKKLDFWTTDKANEMRGSDGSFNPIFLTREHKLVNFNSELCRSYTMTYLKDNNVDGIDCFDFHLPENIFANETLNPENAGFCDGECLGNGVFNLSRCLDGVSSFISQPHFLNADLKFLEGVNGLNPDKNKHDFILHFEPISGTSIGGKARLQVNFYVSQNKNIDLVKHIESVLFPFFWFEESVELQPIIKDKLYILSIINKCIKIIPFMILLIGLLCIFCSMFPLFGKYLNKRRRRSFKKYKLAAQQSSASILETVSFKQSSSPINI</sequence>
<keyword evidence="10" id="KW-0325">Glycoprotein</keyword>
<feature type="transmembrane region" description="Helical" evidence="13">
    <location>
        <begin position="446"/>
        <end position="467"/>
    </location>
</feature>
<evidence type="ECO:0000256" key="11">
    <source>
        <dbReference type="ARBA" id="ARBA00040821"/>
    </source>
</evidence>
<dbReference type="InterPro" id="IPR002159">
    <property type="entry name" value="CD36_fam"/>
</dbReference>
<dbReference type="PANTHER" id="PTHR11923">
    <property type="entry name" value="SCAVENGER RECEPTOR CLASS B TYPE-1 SR-B1"/>
    <property type="match status" value="1"/>
</dbReference>
<dbReference type="GO" id="GO:0005901">
    <property type="term" value="C:caveola"/>
    <property type="evidence" value="ECO:0007669"/>
    <property type="project" value="UniProtKB-SubCell"/>
</dbReference>
<reference evidence="14" key="1">
    <citation type="submission" date="2021-02" db="EMBL/GenBank/DDBJ databases">
        <authorList>
            <person name="Nowell W R."/>
        </authorList>
    </citation>
    <scope>NUCLEOTIDE SEQUENCE</scope>
    <source>
        <strain evidence="14">Ploen Becks lab</strain>
    </source>
</reference>
<name>A0A814AV00_9BILA</name>
<dbReference type="OrthoDB" id="514335at2759"/>
<dbReference type="AlphaFoldDB" id="A0A814AV00"/>
<keyword evidence="8" id="KW-1015">Disulfide bond</keyword>
<evidence type="ECO:0000256" key="3">
    <source>
        <dbReference type="ARBA" id="ARBA00010532"/>
    </source>
</evidence>
<dbReference type="Proteomes" id="UP000663879">
    <property type="component" value="Unassembled WGS sequence"/>
</dbReference>
<evidence type="ECO:0000256" key="1">
    <source>
        <dbReference type="ARBA" id="ARBA00004189"/>
    </source>
</evidence>
<accession>A0A814AV00</accession>
<protein>
    <recommendedName>
        <fullName evidence="11">Scavenger receptor class B member 1</fullName>
    </recommendedName>
    <alternativeName>
        <fullName evidence="12">SR-BI</fullName>
    </alternativeName>
</protein>
<feature type="transmembrane region" description="Helical" evidence="13">
    <location>
        <begin position="12"/>
        <end position="33"/>
    </location>
</feature>
<evidence type="ECO:0000256" key="10">
    <source>
        <dbReference type="ARBA" id="ARBA00023180"/>
    </source>
</evidence>
<dbReference type="GO" id="GO:0005737">
    <property type="term" value="C:cytoplasm"/>
    <property type="evidence" value="ECO:0007669"/>
    <property type="project" value="TreeGrafter"/>
</dbReference>